<protein>
    <submittedName>
        <fullName evidence="1">Uncharacterized protein</fullName>
    </submittedName>
</protein>
<dbReference type="STRING" id="27342.A0A0H2RWY6"/>
<name>A0A0H2RWY6_9AGAM</name>
<sequence length="138" mass="15740">MEASLLKRRQARERKFCAPNRAGNSLCSWHDTRRERRIHPPRMAPNGVLNCGCTTEEALFEESLARNGVGSYHPGDSVRMDPLLRNALLKLLQSRYGYRDGDFEIDPRTGRWVDGESHEKWERELLSAGHGPKGGPRK</sequence>
<keyword evidence="2" id="KW-1185">Reference proteome</keyword>
<dbReference type="Proteomes" id="UP000053477">
    <property type="component" value="Unassembled WGS sequence"/>
</dbReference>
<dbReference type="AlphaFoldDB" id="A0A0H2RWY6"/>
<organism evidence="1 2">
    <name type="scientific">Schizopora paradoxa</name>
    <dbReference type="NCBI Taxonomy" id="27342"/>
    <lineage>
        <taxon>Eukaryota</taxon>
        <taxon>Fungi</taxon>
        <taxon>Dikarya</taxon>
        <taxon>Basidiomycota</taxon>
        <taxon>Agaricomycotina</taxon>
        <taxon>Agaricomycetes</taxon>
        <taxon>Hymenochaetales</taxon>
        <taxon>Schizoporaceae</taxon>
        <taxon>Schizopora</taxon>
    </lineage>
</organism>
<reference evidence="1 2" key="1">
    <citation type="submission" date="2015-04" db="EMBL/GenBank/DDBJ databases">
        <title>Complete genome sequence of Schizopora paradoxa KUC8140, a cosmopolitan wood degrader in East Asia.</title>
        <authorList>
            <consortium name="DOE Joint Genome Institute"/>
            <person name="Min B."/>
            <person name="Park H."/>
            <person name="Jang Y."/>
            <person name="Kim J.-J."/>
            <person name="Kim K.H."/>
            <person name="Pangilinan J."/>
            <person name="Lipzen A."/>
            <person name="Riley R."/>
            <person name="Grigoriev I.V."/>
            <person name="Spatafora J.W."/>
            <person name="Choi I.-G."/>
        </authorList>
    </citation>
    <scope>NUCLEOTIDE SEQUENCE [LARGE SCALE GENOMIC DNA]</scope>
    <source>
        <strain evidence="1 2">KUC8140</strain>
    </source>
</reference>
<accession>A0A0H2RWY6</accession>
<dbReference type="OrthoDB" id="3222060at2759"/>
<evidence type="ECO:0000313" key="1">
    <source>
        <dbReference type="EMBL" id="KLO16127.1"/>
    </source>
</evidence>
<evidence type="ECO:0000313" key="2">
    <source>
        <dbReference type="Proteomes" id="UP000053477"/>
    </source>
</evidence>
<proteinExistence type="predicted"/>
<gene>
    <name evidence="1" type="ORF">SCHPADRAFT_914180</name>
</gene>
<dbReference type="EMBL" id="KQ085920">
    <property type="protein sequence ID" value="KLO16127.1"/>
    <property type="molecule type" value="Genomic_DNA"/>
</dbReference>
<dbReference type="InParanoid" id="A0A0H2RWY6"/>